<feature type="domain" description="CAAX prenyl protease 1 N-terminal" evidence="16">
    <location>
        <begin position="26"/>
        <end position="204"/>
    </location>
</feature>
<evidence type="ECO:0000259" key="15">
    <source>
        <dbReference type="Pfam" id="PF01435"/>
    </source>
</evidence>
<feature type="binding site" evidence="12">
    <location>
        <position position="355"/>
    </location>
    <ligand>
        <name>Zn(2+)</name>
        <dbReference type="ChEBI" id="CHEBI:29105"/>
        <note>catalytic</note>
    </ligand>
</feature>
<dbReference type="KEGG" id="ntt:TAO_0203"/>
<dbReference type="AlphaFoldDB" id="A0A1Q2SKD9"/>
<comment type="similarity">
    <text evidence="13">Belongs to the peptidase M48 family.</text>
</comment>
<keyword evidence="5 13" id="KW-0378">Hydrolase</keyword>
<evidence type="ECO:0000256" key="6">
    <source>
        <dbReference type="ARBA" id="ARBA00022824"/>
    </source>
</evidence>
<dbReference type="RefSeq" id="WP_096526221.1">
    <property type="nucleotide sequence ID" value="NZ_AP014836.1"/>
</dbReference>
<evidence type="ECO:0000256" key="3">
    <source>
        <dbReference type="ARBA" id="ARBA00022692"/>
    </source>
</evidence>
<dbReference type="Pfam" id="PF16491">
    <property type="entry name" value="Peptidase_M48_N"/>
    <property type="match status" value="1"/>
</dbReference>
<feature type="transmembrane region" description="Helical" evidence="14">
    <location>
        <begin position="291"/>
        <end position="314"/>
    </location>
</feature>
<dbReference type="InterPro" id="IPR027057">
    <property type="entry name" value="CAXX_Prtase_1"/>
</dbReference>
<dbReference type="PANTHER" id="PTHR10120">
    <property type="entry name" value="CAAX PRENYL PROTEASE 1"/>
    <property type="match status" value="1"/>
</dbReference>
<keyword evidence="8 14" id="KW-1133">Transmembrane helix</keyword>
<evidence type="ECO:0000256" key="1">
    <source>
        <dbReference type="ARBA" id="ARBA00004477"/>
    </source>
</evidence>
<feature type="active site" evidence="11">
    <location>
        <position position="278"/>
    </location>
</feature>
<comment type="cofactor">
    <cofactor evidence="12 13">
        <name>Zn(2+)</name>
        <dbReference type="ChEBI" id="CHEBI:29105"/>
    </cofactor>
    <text evidence="12 13">Binds 1 zinc ion per subunit.</text>
</comment>
<dbReference type="Pfam" id="PF01435">
    <property type="entry name" value="Peptidase_M48"/>
    <property type="match status" value="1"/>
</dbReference>
<evidence type="ECO:0000256" key="11">
    <source>
        <dbReference type="PIRSR" id="PIRSR627057-1"/>
    </source>
</evidence>
<evidence type="ECO:0000256" key="2">
    <source>
        <dbReference type="ARBA" id="ARBA00022670"/>
    </source>
</evidence>
<evidence type="ECO:0000256" key="13">
    <source>
        <dbReference type="RuleBase" id="RU003983"/>
    </source>
</evidence>
<evidence type="ECO:0000256" key="14">
    <source>
        <dbReference type="SAM" id="Phobius"/>
    </source>
</evidence>
<gene>
    <name evidence="17" type="ORF">TAO_0203</name>
</gene>
<feature type="domain" description="Peptidase M48" evidence="15">
    <location>
        <begin position="208"/>
        <end position="411"/>
    </location>
</feature>
<evidence type="ECO:0000256" key="5">
    <source>
        <dbReference type="ARBA" id="ARBA00022801"/>
    </source>
</evidence>
<evidence type="ECO:0000256" key="10">
    <source>
        <dbReference type="ARBA" id="ARBA00023136"/>
    </source>
</evidence>
<evidence type="ECO:0000256" key="8">
    <source>
        <dbReference type="ARBA" id="ARBA00022989"/>
    </source>
</evidence>
<organism evidence="17 18">
    <name type="scientific">Candidatus Nitrosoglobus terrae</name>
    <dbReference type="NCBI Taxonomy" id="1630141"/>
    <lineage>
        <taxon>Bacteria</taxon>
        <taxon>Pseudomonadati</taxon>
        <taxon>Pseudomonadota</taxon>
        <taxon>Gammaproteobacteria</taxon>
        <taxon>Chromatiales</taxon>
        <taxon>Chromatiaceae</taxon>
        <taxon>Candidatus Nitrosoglobus</taxon>
    </lineage>
</organism>
<evidence type="ECO:0000256" key="12">
    <source>
        <dbReference type="PIRSR" id="PIRSR627057-2"/>
    </source>
</evidence>
<evidence type="ECO:0000256" key="4">
    <source>
        <dbReference type="ARBA" id="ARBA00022723"/>
    </source>
</evidence>
<dbReference type="InterPro" id="IPR001915">
    <property type="entry name" value="Peptidase_M48"/>
</dbReference>
<protein>
    <submittedName>
        <fullName evidence="17">Ste24 endopeptidase</fullName>
    </submittedName>
</protein>
<accession>A0A1Q2SKD9</accession>
<feature type="transmembrane region" description="Helical" evidence="14">
    <location>
        <begin position="150"/>
        <end position="167"/>
    </location>
</feature>
<keyword evidence="2 13" id="KW-0645">Protease</keyword>
<evidence type="ECO:0000259" key="16">
    <source>
        <dbReference type="Pfam" id="PF16491"/>
    </source>
</evidence>
<dbReference type="Gene3D" id="3.30.2010.10">
    <property type="entry name" value="Metalloproteases ('zincins'), catalytic domain"/>
    <property type="match status" value="1"/>
</dbReference>
<keyword evidence="6" id="KW-0256">Endoplasmic reticulum</keyword>
<dbReference type="FunFam" id="3.30.2010.10:FF:000002">
    <property type="entry name" value="CAAX prenyl protease"/>
    <property type="match status" value="1"/>
</dbReference>
<feature type="transmembrane region" description="Helical" evidence="14">
    <location>
        <begin position="173"/>
        <end position="194"/>
    </location>
</feature>
<keyword evidence="3 14" id="KW-0812">Transmembrane</keyword>
<evidence type="ECO:0000256" key="9">
    <source>
        <dbReference type="ARBA" id="ARBA00023049"/>
    </source>
</evidence>
<keyword evidence="10 14" id="KW-0472">Membrane</keyword>
<feature type="transmembrane region" description="Helical" evidence="14">
    <location>
        <begin position="6"/>
        <end position="24"/>
    </location>
</feature>
<evidence type="ECO:0000313" key="18">
    <source>
        <dbReference type="Proteomes" id="UP000243679"/>
    </source>
</evidence>
<feature type="active site" description="Proton donor" evidence="11">
    <location>
        <position position="359"/>
    </location>
</feature>
<name>A0A1Q2SKD9_9GAMM</name>
<dbReference type="GO" id="GO:0071586">
    <property type="term" value="P:CAAX-box protein processing"/>
    <property type="evidence" value="ECO:0007669"/>
    <property type="project" value="InterPro"/>
</dbReference>
<feature type="transmembrane region" description="Helical" evidence="14">
    <location>
        <begin position="99"/>
        <end position="118"/>
    </location>
</feature>
<feature type="binding site" evidence="12">
    <location>
        <position position="277"/>
    </location>
    <ligand>
        <name>Zn(2+)</name>
        <dbReference type="ChEBI" id="CHEBI:29105"/>
        <note>catalytic</note>
    </ligand>
</feature>
<dbReference type="EMBL" id="AP014836">
    <property type="protein sequence ID" value="BAW79573.1"/>
    <property type="molecule type" value="Genomic_DNA"/>
</dbReference>
<evidence type="ECO:0000256" key="7">
    <source>
        <dbReference type="ARBA" id="ARBA00022833"/>
    </source>
</evidence>
<dbReference type="OrthoDB" id="9781930at2"/>
<reference evidence="17 18" key="1">
    <citation type="journal article" date="2017" name="ISME J.">
        <title>An acid-tolerant ammonia-oxidizing ?-proteobacterium from soil.</title>
        <authorList>
            <person name="Hayatsu M."/>
            <person name="Tago K."/>
            <person name="Uchiyama I."/>
            <person name="Toyoda A."/>
            <person name="Wang Y."/>
            <person name="Shimomura Y."/>
            <person name="Okubo T."/>
            <person name="Kurisu F."/>
            <person name="Hirono Y."/>
            <person name="Nonaka K."/>
            <person name="Akiyama H."/>
            <person name="Itoh T."/>
            <person name="Takami H."/>
        </authorList>
    </citation>
    <scope>NUCLEOTIDE SEQUENCE [LARGE SCALE GENOMIC DNA]</scope>
    <source>
        <strain evidence="17 18">TAO100</strain>
    </source>
</reference>
<keyword evidence="9 13" id="KW-0482">Metalloprotease</keyword>
<proteinExistence type="inferred from homology"/>
<keyword evidence="4 12" id="KW-0479">Metal-binding</keyword>
<dbReference type="GO" id="GO:0004222">
    <property type="term" value="F:metalloendopeptidase activity"/>
    <property type="evidence" value="ECO:0007669"/>
    <property type="project" value="InterPro"/>
</dbReference>
<dbReference type="Proteomes" id="UP000243679">
    <property type="component" value="Chromosome"/>
</dbReference>
<dbReference type="CDD" id="cd07343">
    <property type="entry name" value="M48A_Zmpste24p_like"/>
    <property type="match status" value="1"/>
</dbReference>
<keyword evidence="18" id="KW-1185">Reference proteome</keyword>
<feature type="transmembrane region" description="Helical" evidence="14">
    <location>
        <begin position="63"/>
        <end position="87"/>
    </location>
</feature>
<dbReference type="GO" id="GO:0046872">
    <property type="term" value="F:metal ion binding"/>
    <property type="evidence" value="ECO:0007669"/>
    <property type="project" value="UniProtKB-KW"/>
</dbReference>
<feature type="transmembrane region" description="Helical" evidence="14">
    <location>
        <begin position="326"/>
        <end position="350"/>
    </location>
</feature>
<evidence type="ECO:0000313" key="17">
    <source>
        <dbReference type="EMBL" id="BAW79573.1"/>
    </source>
</evidence>
<keyword evidence="7 12" id="KW-0862">Zinc</keyword>
<feature type="binding site" evidence="12">
    <location>
        <position position="281"/>
    </location>
    <ligand>
        <name>Zn(2+)</name>
        <dbReference type="ChEBI" id="CHEBI:29105"/>
        <note>catalytic</note>
    </ligand>
</feature>
<sequence>MTIYSALFLILLSIMLGLEVWLARRQFHHVLLHRDQVPQPFQEHILLVEHQKAADYTMAKLKLGVVSGILDIFILLLWTLGGGLVLLDNFWRGLGWSDLQTGVGVIISFIFIGALIDLPMKGYRVFVLEQAFGFNRTTVRLFLQDAIKQWGLLLILGIPIGAGALWLMEHAGIHWWLSLWLAWLSFSMLMMWAYPAFIAPLFNRFTPLADEDLRQRVENLLVRCGFKSQGIFVMDGSRRSGHGNAYFTGLGSNKRIVFFDTLLESLNFDQIEAVLAHELGHFKRHHIFKNLATMALLSLGGLALLGWLSAQPVFYQSLGVEQPSNYMALVLFMLISPILTFFLHPVLAYISRRYEFEADEFAAKMVSSQALAQALVKLYKENASTLTPDPIHSAVYDSHPPAPVRIAYLRAYDEAT</sequence>
<comment type="subcellular location">
    <subcellularLocation>
        <location evidence="1">Endoplasmic reticulum membrane</location>
        <topology evidence="1">Multi-pass membrane protein</topology>
    </subcellularLocation>
</comment>
<dbReference type="InterPro" id="IPR032456">
    <property type="entry name" value="Peptidase_M48_N"/>
</dbReference>